<gene>
    <name evidence="1" type="ORF">GCM10023090_06900</name>
</gene>
<dbReference type="Proteomes" id="UP001501788">
    <property type="component" value="Unassembled WGS sequence"/>
</dbReference>
<sequence length="111" mass="12610">MQIIKVSDTVRFPVRCTYKDEAGTDKTLNFSLVCQRLTQTEISAKLRDSVDEPILDVLAEIVHEWEGLRDVERKPVPYSEDALRAVCDQLPGLAGVMWRTYLTEVGAKEKN</sequence>
<evidence type="ECO:0000313" key="1">
    <source>
        <dbReference type="EMBL" id="GAA4419935.1"/>
    </source>
</evidence>
<dbReference type="EMBL" id="BAABEX010000006">
    <property type="protein sequence ID" value="GAA4419935.1"/>
    <property type="molecule type" value="Genomic_DNA"/>
</dbReference>
<dbReference type="RefSeq" id="WP_345061189.1">
    <property type="nucleotide sequence ID" value="NZ_BAABEX010000006.1"/>
</dbReference>
<reference evidence="2" key="1">
    <citation type="journal article" date="2019" name="Int. J. Syst. Evol. Microbiol.">
        <title>The Global Catalogue of Microorganisms (GCM) 10K type strain sequencing project: providing services to taxonomists for standard genome sequencing and annotation.</title>
        <authorList>
            <consortium name="The Broad Institute Genomics Platform"/>
            <consortium name="The Broad Institute Genome Sequencing Center for Infectious Disease"/>
            <person name="Wu L."/>
            <person name="Ma J."/>
        </authorList>
    </citation>
    <scope>NUCLEOTIDE SEQUENCE [LARGE SCALE GENOMIC DNA]</scope>
    <source>
        <strain evidence="2">JCM 31890</strain>
    </source>
</reference>
<evidence type="ECO:0000313" key="2">
    <source>
        <dbReference type="Proteomes" id="UP001501788"/>
    </source>
</evidence>
<organism evidence="1 2">
    <name type="scientific">Acidovorax lacteus</name>
    <dbReference type="NCBI Taxonomy" id="1924988"/>
    <lineage>
        <taxon>Bacteria</taxon>
        <taxon>Pseudomonadati</taxon>
        <taxon>Pseudomonadota</taxon>
        <taxon>Betaproteobacteria</taxon>
        <taxon>Burkholderiales</taxon>
        <taxon>Comamonadaceae</taxon>
        <taxon>Acidovorax</taxon>
    </lineage>
</organism>
<proteinExistence type="predicted"/>
<protein>
    <recommendedName>
        <fullName evidence="3">Phage protein</fullName>
    </recommendedName>
</protein>
<comment type="caution">
    <text evidence="1">The sequence shown here is derived from an EMBL/GenBank/DDBJ whole genome shotgun (WGS) entry which is preliminary data.</text>
</comment>
<evidence type="ECO:0008006" key="3">
    <source>
        <dbReference type="Google" id="ProtNLM"/>
    </source>
</evidence>
<name>A0ABP8KZP9_9BURK</name>
<accession>A0ABP8KZP9</accession>
<keyword evidence="2" id="KW-1185">Reference proteome</keyword>